<proteinExistence type="predicted"/>
<dbReference type="CDD" id="cd09274">
    <property type="entry name" value="RNase_HI_RT_Ty3"/>
    <property type="match status" value="1"/>
</dbReference>
<dbReference type="GO" id="GO:0015074">
    <property type="term" value="P:DNA integration"/>
    <property type="evidence" value="ECO:0007669"/>
    <property type="project" value="InterPro"/>
</dbReference>
<dbReference type="SUPFAM" id="SSF53098">
    <property type="entry name" value="Ribonuclease H-like"/>
    <property type="match status" value="1"/>
</dbReference>
<dbReference type="SUPFAM" id="SSF56672">
    <property type="entry name" value="DNA/RNA polymerases"/>
    <property type="match status" value="1"/>
</dbReference>
<gene>
    <name evidence="14" type="ORF">XAT740_LOCUS34564</name>
</gene>
<dbReference type="CDD" id="cd01647">
    <property type="entry name" value="RT_LTR"/>
    <property type="match status" value="1"/>
</dbReference>
<evidence type="ECO:0000256" key="8">
    <source>
        <dbReference type="PROSITE-ProRule" id="PRU00047"/>
    </source>
</evidence>
<evidence type="ECO:0000259" key="12">
    <source>
        <dbReference type="PROSITE" id="PS50878"/>
    </source>
</evidence>
<evidence type="ECO:0000259" key="13">
    <source>
        <dbReference type="PROSITE" id="PS50994"/>
    </source>
</evidence>
<organism evidence="14 15">
    <name type="scientific">Adineta ricciae</name>
    <name type="common">Rotifer</name>
    <dbReference type="NCBI Taxonomy" id="249248"/>
    <lineage>
        <taxon>Eukaryota</taxon>
        <taxon>Metazoa</taxon>
        <taxon>Spiralia</taxon>
        <taxon>Gnathifera</taxon>
        <taxon>Rotifera</taxon>
        <taxon>Eurotatoria</taxon>
        <taxon>Bdelloidea</taxon>
        <taxon>Adinetida</taxon>
        <taxon>Adinetidae</taxon>
        <taxon>Adineta</taxon>
    </lineage>
</organism>
<dbReference type="GO" id="GO:0003964">
    <property type="term" value="F:RNA-directed DNA polymerase activity"/>
    <property type="evidence" value="ECO:0007669"/>
    <property type="project" value="UniProtKB-KW"/>
</dbReference>
<dbReference type="PANTHER" id="PTHR37984:SF5">
    <property type="entry name" value="PROTEIN NYNRIN-LIKE"/>
    <property type="match status" value="1"/>
</dbReference>
<dbReference type="Pfam" id="PF00078">
    <property type="entry name" value="RVT_1"/>
    <property type="match status" value="1"/>
</dbReference>
<dbReference type="InterPro" id="IPR041373">
    <property type="entry name" value="RT_RNaseH"/>
</dbReference>
<dbReference type="SUPFAM" id="SSF50630">
    <property type="entry name" value="Acid proteases"/>
    <property type="match status" value="1"/>
</dbReference>
<dbReference type="InterPro" id="IPR050951">
    <property type="entry name" value="Retrovirus_Pol_polyprotein"/>
</dbReference>
<dbReference type="FunFam" id="3.10.20.370:FF:000001">
    <property type="entry name" value="Retrovirus-related Pol polyprotein from transposon 17.6-like protein"/>
    <property type="match status" value="1"/>
</dbReference>
<dbReference type="PANTHER" id="PTHR37984">
    <property type="entry name" value="PROTEIN CBG26694"/>
    <property type="match status" value="1"/>
</dbReference>
<evidence type="ECO:0000256" key="5">
    <source>
        <dbReference type="ARBA" id="ARBA00022759"/>
    </source>
</evidence>
<dbReference type="Gene3D" id="3.30.420.10">
    <property type="entry name" value="Ribonuclease H-like superfamily/Ribonuclease H"/>
    <property type="match status" value="1"/>
</dbReference>
<evidence type="ECO:0000256" key="7">
    <source>
        <dbReference type="ARBA" id="ARBA00022918"/>
    </source>
</evidence>
<feature type="region of interest" description="Disordered" evidence="9">
    <location>
        <begin position="1273"/>
        <end position="1322"/>
    </location>
</feature>
<dbReference type="GO" id="GO:0003676">
    <property type="term" value="F:nucleic acid binding"/>
    <property type="evidence" value="ECO:0007669"/>
    <property type="project" value="InterPro"/>
</dbReference>
<feature type="domain" description="Peptidase A2" evidence="11">
    <location>
        <begin position="297"/>
        <end position="374"/>
    </location>
</feature>
<dbReference type="InterPro" id="IPR043128">
    <property type="entry name" value="Rev_trsase/Diguanyl_cyclase"/>
</dbReference>
<dbReference type="Gene3D" id="3.30.70.270">
    <property type="match status" value="2"/>
</dbReference>
<keyword evidence="5" id="KW-0255">Endonuclease</keyword>
<dbReference type="FunFam" id="3.30.70.270:FF:000026">
    <property type="entry name" value="Transposon Ty3-G Gag-Pol polyprotein"/>
    <property type="match status" value="1"/>
</dbReference>
<evidence type="ECO:0000313" key="14">
    <source>
        <dbReference type="EMBL" id="CAF1408929.1"/>
    </source>
</evidence>
<dbReference type="PROSITE" id="PS50878">
    <property type="entry name" value="RT_POL"/>
    <property type="match status" value="1"/>
</dbReference>
<dbReference type="EMBL" id="CAJNOR010003388">
    <property type="protein sequence ID" value="CAF1408929.1"/>
    <property type="molecule type" value="Genomic_DNA"/>
</dbReference>
<feature type="compositionally biased region" description="Low complexity" evidence="9">
    <location>
        <begin position="1278"/>
        <end position="1298"/>
    </location>
</feature>
<evidence type="ECO:0000256" key="6">
    <source>
        <dbReference type="ARBA" id="ARBA00022801"/>
    </source>
</evidence>
<evidence type="ECO:0000256" key="2">
    <source>
        <dbReference type="ARBA" id="ARBA00022679"/>
    </source>
</evidence>
<evidence type="ECO:0000259" key="11">
    <source>
        <dbReference type="PROSITE" id="PS50175"/>
    </source>
</evidence>
<dbReference type="InterPro" id="IPR012337">
    <property type="entry name" value="RNaseH-like_sf"/>
</dbReference>
<dbReference type="InterPro" id="IPR036397">
    <property type="entry name" value="RNaseH_sf"/>
</dbReference>
<dbReference type="Proteomes" id="UP000663828">
    <property type="component" value="Unassembled WGS sequence"/>
</dbReference>
<name>A0A815LEK4_ADIRI</name>
<dbReference type="InterPro" id="IPR021109">
    <property type="entry name" value="Peptidase_aspartic_dom_sf"/>
</dbReference>
<dbReference type="PROSITE" id="PS50994">
    <property type="entry name" value="INTEGRASE"/>
    <property type="match status" value="1"/>
</dbReference>
<evidence type="ECO:0000259" key="10">
    <source>
        <dbReference type="PROSITE" id="PS50158"/>
    </source>
</evidence>
<feature type="domain" description="CCHC-type" evidence="10">
    <location>
        <begin position="245"/>
        <end position="260"/>
    </location>
</feature>
<reference evidence="14" key="1">
    <citation type="submission" date="2021-02" db="EMBL/GenBank/DDBJ databases">
        <authorList>
            <person name="Nowell W R."/>
        </authorList>
    </citation>
    <scope>NUCLEOTIDE SEQUENCE</scope>
</reference>
<keyword evidence="3" id="KW-0548">Nucleotidyltransferase</keyword>
<keyword evidence="7" id="KW-0695">RNA-directed DNA polymerase</keyword>
<keyword evidence="8" id="KW-0863">Zinc-finger</keyword>
<dbReference type="Gene3D" id="4.10.60.10">
    <property type="entry name" value="Zinc finger, CCHC-type"/>
    <property type="match status" value="1"/>
</dbReference>
<keyword evidence="2" id="KW-0808">Transferase</keyword>
<feature type="domain" description="Integrase catalytic" evidence="13">
    <location>
        <begin position="1014"/>
        <end position="1155"/>
    </location>
</feature>
<evidence type="ECO:0000256" key="3">
    <source>
        <dbReference type="ARBA" id="ARBA00022695"/>
    </source>
</evidence>
<dbReference type="Gene3D" id="1.10.340.70">
    <property type="match status" value="1"/>
</dbReference>
<dbReference type="InterPro" id="IPR000477">
    <property type="entry name" value="RT_dom"/>
</dbReference>
<feature type="domain" description="Reverse transcriptase" evidence="12">
    <location>
        <begin position="461"/>
        <end position="639"/>
    </location>
</feature>
<sequence length="1322" mass="149738">MTIGDENEMNAETETDTGIQVQRRSGSRLREFDPSAYDWDEWEILLDTFFKVEGIRNEEKKRDLLITALGVKPFKTLIALCKPAKPADFTYETILTKLRTNYARVTFASTERIKFFSLKQSSTQSLTDFANDLRDKTTTCKFPMDFYEEALITAFVGGLLDAAVRKHLMQKQLDTFEETLNAANTISSVLTQGASVVRDGTEDLTINKIQKRHGFPNKPISSGDCLSCGSADHHRSDCTFKNALCFKCHKRGHIAKVCRSKVDNTSYNVNTIVSSTFSSDSVDTAFSLSLSVDHQEVHFQLDTGSPVTIINSDTWKRLGKPKLHQNSMKYSSFTGHSIRFRGESWVEISYNGKFFSLKTLVVFESQANILGRDWIKALQLLNKSFTDRKDTTAVCSIQSSLTDLQEICTQYKEIFEDQLGCCKLQAQLHLKPDVLPKFFKPRSIPFAYRDAVEAELVRFVENGILEPVDFSKWAAPIVAVPKPGGKVRICADFSTGINQAIDIDQYPLPRPDELFAVLNGGKFFSKIDFSEAYLQVPMDETSKNILVINTHKGLYRYNRLPFGIASAPSIFQKLMDTMLSGLDGTVAYLDDIIVTGCSELDHLKNLKNVFARIQDFGFKINKQKCSFLQSEVEYLGFVVNSDGIHTSTSKTVAIREMPQPSNVSQLKSFLGMVNHYAKFIPHLASQLTPLYALLKQDVRWHWNADCSKVFVDIKNKLSSSLTLTHYDPKEKLVLATDASSYGLGAVIYHRFANGNEKPIAYASKTLTKTEAGYAQIEKEALGIMFGLQKFDEFLRGRRFTLVTDHQPLITIFGPKRGIPTTSANRLQRWAIRLMAYSYDIEYCSTTRFGHADGLSRLPIGPDSTFDTASAGEGQIVAAIQQEYQAELPIRAKQVAQATLKDKVLSLIYRYTQDGWPETHPIECQSYFKIRYELSTSYGCIVWGLRTVIPLCFRTRLLNHLHLTHSGMARMKAEARRYFWWPNLDSDIERVARNCRVCTENSKQTVKVPMNQWSPPDHPWQRIHIDFMGKFLGLYFLVIVDAYSKWVEVITMTTITSQITINALSSLFARFGVCSFRSLPNFCSRNGIDHVRTAPAHAQSNGQAERYVETVKSALTKIVHEGGSVTEALMKFLFNYRTTPHATTGQTPAELFLKRPLRTVLDLLRPNYAEATRLAHNRYQVNFDKKSKERYFTEGDKVLVRDFRASSTKTQWKPGSLIHRQGSRLWLVKVGDQTWRRHENQLQFRHWDDSEDNMDDIIPSTGVSQAVTLDANEESNLVSVSSTPTTTTTASTSSSSSSSDQESPMLRRTTRIRKPPQRLIEEI</sequence>
<dbReference type="InterPro" id="IPR036875">
    <property type="entry name" value="Znf_CCHC_sf"/>
</dbReference>
<keyword evidence="4" id="KW-0540">Nuclease</keyword>
<dbReference type="GO" id="GO:0004190">
    <property type="term" value="F:aspartic-type endopeptidase activity"/>
    <property type="evidence" value="ECO:0007669"/>
    <property type="project" value="InterPro"/>
</dbReference>
<dbReference type="SUPFAM" id="SSF57756">
    <property type="entry name" value="Retrovirus zinc finger-like domains"/>
    <property type="match status" value="1"/>
</dbReference>
<dbReference type="Pfam" id="PF17917">
    <property type="entry name" value="RT_RNaseH"/>
    <property type="match status" value="1"/>
</dbReference>
<dbReference type="InterPro" id="IPR043502">
    <property type="entry name" value="DNA/RNA_pol_sf"/>
</dbReference>
<dbReference type="Pfam" id="PF17921">
    <property type="entry name" value="Integrase_H2C2"/>
    <property type="match status" value="1"/>
</dbReference>
<keyword evidence="8" id="KW-0862">Zinc</keyword>
<dbReference type="GO" id="GO:0004519">
    <property type="term" value="F:endonuclease activity"/>
    <property type="evidence" value="ECO:0007669"/>
    <property type="project" value="UniProtKB-KW"/>
</dbReference>
<keyword evidence="8" id="KW-0479">Metal-binding</keyword>
<evidence type="ECO:0000256" key="1">
    <source>
        <dbReference type="ARBA" id="ARBA00012493"/>
    </source>
</evidence>
<dbReference type="Gene3D" id="3.10.10.10">
    <property type="entry name" value="HIV Type 1 Reverse Transcriptase, subunit A, domain 1"/>
    <property type="match status" value="1"/>
</dbReference>
<keyword evidence="15" id="KW-1185">Reference proteome</keyword>
<dbReference type="InterPro" id="IPR001995">
    <property type="entry name" value="Peptidase_A2_cat"/>
</dbReference>
<evidence type="ECO:0000313" key="15">
    <source>
        <dbReference type="Proteomes" id="UP000663828"/>
    </source>
</evidence>
<evidence type="ECO:0000256" key="4">
    <source>
        <dbReference type="ARBA" id="ARBA00022722"/>
    </source>
</evidence>
<keyword evidence="6" id="KW-0378">Hydrolase</keyword>
<dbReference type="PROSITE" id="PS50158">
    <property type="entry name" value="ZF_CCHC"/>
    <property type="match status" value="1"/>
</dbReference>
<comment type="caution">
    <text evidence="14">The sequence shown here is derived from an EMBL/GenBank/DDBJ whole genome shotgun (WGS) entry which is preliminary data.</text>
</comment>
<dbReference type="PROSITE" id="PS50175">
    <property type="entry name" value="ASP_PROT_RETROV"/>
    <property type="match status" value="1"/>
</dbReference>
<dbReference type="SMART" id="SM00343">
    <property type="entry name" value="ZnF_C2HC"/>
    <property type="match status" value="2"/>
</dbReference>
<dbReference type="GO" id="GO:0006508">
    <property type="term" value="P:proteolysis"/>
    <property type="evidence" value="ECO:0007669"/>
    <property type="project" value="InterPro"/>
</dbReference>
<protein>
    <recommendedName>
        <fullName evidence="1">RNA-directed DNA polymerase</fullName>
        <ecNumber evidence="1">2.7.7.49</ecNumber>
    </recommendedName>
</protein>
<accession>A0A815LEK4</accession>
<dbReference type="GO" id="GO:0008270">
    <property type="term" value="F:zinc ion binding"/>
    <property type="evidence" value="ECO:0007669"/>
    <property type="project" value="UniProtKB-KW"/>
</dbReference>
<dbReference type="InterPro" id="IPR041588">
    <property type="entry name" value="Integrase_H2C2"/>
</dbReference>
<dbReference type="InterPro" id="IPR001878">
    <property type="entry name" value="Znf_CCHC"/>
</dbReference>
<dbReference type="EC" id="2.7.7.49" evidence="1"/>
<dbReference type="InterPro" id="IPR001584">
    <property type="entry name" value="Integrase_cat-core"/>
</dbReference>
<feature type="region of interest" description="Disordered" evidence="9">
    <location>
        <begin position="1"/>
        <end position="22"/>
    </location>
</feature>
<evidence type="ECO:0000256" key="9">
    <source>
        <dbReference type="SAM" id="MobiDB-lite"/>
    </source>
</evidence>
<dbReference type="Gene3D" id="2.40.70.10">
    <property type="entry name" value="Acid Proteases"/>
    <property type="match status" value="1"/>
</dbReference>
<feature type="compositionally biased region" description="Acidic residues" evidence="9">
    <location>
        <begin position="1"/>
        <end position="15"/>
    </location>
</feature>